<protein>
    <submittedName>
        <fullName evidence="1 2">Uncharacterized protein</fullName>
    </submittedName>
</protein>
<dbReference type="EMBL" id="CM001218">
    <property type="protein sequence ID" value="KEH36942.1"/>
    <property type="molecule type" value="Genomic_DNA"/>
</dbReference>
<gene>
    <name evidence="1" type="ordered locus">MTR_2g025255</name>
</gene>
<organism evidence="1 3">
    <name type="scientific">Medicago truncatula</name>
    <name type="common">Barrel medic</name>
    <name type="synonym">Medicago tribuloides</name>
    <dbReference type="NCBI Taxonomy" id="3880"/>
    <lineage>
        <taxon>Eukaryota</taxon>
        <taxon>Viridiplantae</taxon>
        <taxon>Streptophyta</taxon>
        <taxon>Embryophyta</taxon>
        <taxon>Tracheophyta</taxon>
        <taxon>Spermatophyta</taxon>
        <taxon>Magnoliopsida</taxon>
        <taxon>eudicotyledons</taxon>
        <taxon>Gunneridae</taxon>
        <taxon>Pentapetalae</taxon>
        <taxon>rosids</taxon>
        <taxon>fabids</taxon>
        <taxon>Fabales</taxon>
        <taxon>Fabaceae</taxon>
        <taxon>Papilionoideae</taxon>
        <taxon>50 kb inversion clade</taxon>
        <taxon>NPAAA clade</taxon>
        <taxon>Hologalegina</taxon>
        <taxon>IRL clade</taxon>
        <taxon>Trifolieae</taxon>
        <taxon>Medicago</taxon>
    </lineage>
</organism>
<evidence type="ECO:0000313" key="3">
    <source>
        <dbReference type="Proteomes" id="UP000002051"/>
    </source>
</evidence>
<reference evidence="1 3" key="2">
    <citation type="journal article" date="2014" name="BMC Genomics">
        <title>An improved genome release (version Mt4.0) for the model legume Medicago truncatula.</title>
        <authorList>
            <person name="Tang H."/>
            <person name="Krishnakumar V."/>
            <person name="Bidwell S."/>
            <person name="Rosen B."/>
            <person name="Chan A."/>
            <person name="Zhou S."/>
            <person name="Gentzbittel L."/>
            <person name="Childs K.L."/>
            <person name="Yandell M."/>
            <person name="Gundlach H."/>
            <person name="Mayer K.F."/>
            <person name="Schwartz D.C."/>
            <person name="Town C.D."/>
        </authorList>
    </citation>
    <scope>GENOME REANNOTATION</scope>
    <source>
        <strain evidence="1">A17</strain>
        <strain evidence="2 3">cv. Jemalong A17</strain>
    </source>
</reference>
<sequence>MTFLKAAETLKISMTFLKAAETLKIPANKVVGDYPVNKKVGVKDTKDKIVVGTLLIAKKVTL</sequence>
<dbReference type="Proteomes" id="UP000002051">
    <property type="component" value="Chromosome 2"/>
</dbReference>
<reference evidence="2" key="3">
    <citation type="submission" date="2015-04" db="UniProtKB">
        <authorList>
            <consortium name="EnsemblPlants"/>
        </authorList>
    </citation>
    <scope>IDENTIFICATION</scope>
    <source>
        <strain evidence="2">cv. Jemalong A17</strain>
    </source>
</reference>
<evidence type="ECO:0000313" key="1">
    <source>
        <dbReference type="EMBL" id="KEH36942.1"/>
    </source>
</evidence>
<dbReference type="AlphaFoldDB" id="A0A072V564"/>
<name>A0A072V564_MEDTR</name>
<dbReference type="HOGENOM" id="CLU_2907430_0_0_1"/>
<evidence type="ECO:0000313" key="2">
    <source>
        <dbReference type="EnsemblPlants" id="KEH36942"/>
    </source>
</evidence>
<accession>A0A072V564</accession>
<reference evidence="1 3" key="1">
    <citation type="journal article" date="2011" name="Nature">
        <title>The Medicago genome provides insight into the evolution of rhizobial symbioses.</title>
        <authorList>
            <person name="Young N.D."/>
            <person name="Debelle F."/>
            <person name="Oldroyd G.E."/>
            <person name="Geurts R."/>
            <person name="Cannon S.B."/>
            <person name="Udvardi M.K."/>
            <person name="Benedito V.A."/>
            <person name="Mayer K.F."/>
            <person name="Gouzy J."/>
            <person name="Schoof H."/>
            <person name="Van de Peer Y."/>
            <person name="Proost S."/>
            <person name="Cook D.R."/>
            <person name="Meyers B.C."/>
            <person name="Spannagl M."/>
            <person name="Cheung F."/>
            <person name="De Mita S."/>
            <person name="Krishnakumar V."/>
            <person name="Gundlach H."/>
            <person name="Zhou S."/>
            <person name="Mudge J."/>
            <person name="Bharti A.K."/>
            <person name="Murray J.D."/>
            <person name="Naoumkina M.A."/>
            <person name="Rosen B."/>
            <person name="Silverstein K.A."/>
            <person name="Tang H."/>
            <person name="Rombauts S."/>
            <person name="Zhao P.X."/>
            <person name="Zhou P."/>
            <person name="Barbe V."/>
            <person name="Bardou P."/>
            <person name="Bechner M."/>
            <person name="Bellec A."/>
            <person name="Berger A."/>
            <person name="Berges H."/>
            <person name="Bidwell S."/>
            <person name="Bisseling T."/>
            <person name="Choisne N."/>
            <person name="Couloux A."/>
            <person name="Denny R."/>
            <person name="Deshpande S."/>
            <person name="Dai X."/>
            <person name="Doyle J.J."/>
            <person name="Dudez A.M."/>
            <person name="Farmer A.D."/>
            <person name="Fouteau S."/>
            <person name="Franken C."/>
            <person name="Gibelin C."/>
            <person name="Gish J."/>
            <person name="Goldstein S."/>
            <person name="Gonzalez A.J."/>
            <person name="Green P.J."/>
            <person name="Hallab A."/>
            <person name="Hartog M."/>
            <person name="Hua A."/>
            <person name="Humphray S.J."/>
            <person name="Jeong D.H."/>
            <person name="Jing Y."/>
            <person name="Jocker A."/>
            <person name="Kenton S.M."/>
            <person name="Kim D.J."/>
            <person name="Klee K."/>
            <person name="Lai H."/>
            <person name="Lang C."/>
            <person name="Lin S."/>
            <person name="Macmil S.L."/>
            <person name="Magdelenat G."/>
            <person name="Matthews L."/>
            <person name="McCorrison J."/>
            <person name="Monaghan E.L."/>
            <person name="Mun J.H."/>
            <person name="Najar F.Z."/>
            <person name="Nicholson C."/>
            <person name="Noirot C."/>
            <person name="O'Bleness M."/>
            <person name="Paule C.R."/>
            <person name="Poulain J."/>
            <person name="Prion F."/>
            <person name="Qin B."/>
            <person name="Qu C."/>
            <person name="Retzel E.F."/>
            <person name="Riddle C."/>
            <person name="Sallet E."/>
            <person name="Samain S."/>
            <person name="Samson N."/>
            <person name="Sanders I."/>
            <person name="Saurat O."/>
            <person name="Scarpelli C."/>
            <person name="Schiex T."/>
            <person name="Segurens B."/>
            <person name="Severin A.J."/>
            <person name="Sherrier D.J."/>
            <person name="Shi R."/>
            <person name="Sims S."/>
            <person name="Singer S.R."/>
            <person name="Sinharoy S."/>
            <person name="Sterck L."/>
            <person name="Viollet A."/>
            <person name="Wang B.B."/>
            <person name="Wang K."/>
            <person name="Wang M."/>
            <person name="Wang X."/>
            <person name="Warfsmann J."/>
            <person name="Weissenbach J."/>
            <person name="White D.D."/>
            <person name="White J.D."/>
            <person name="Wiley G.B."/>
            <person name="Wincker P."/>
            <person name="Xing Y."/>
            <person name="Yang L."/>
            <person name="Yao Z."/>
            <person name="Ying F."/>
            <person name="Zhai J."/>
            <person name="Zhou L."/>
            <person name="Zuber A."/>
            <person name="Denarie J."/>
            <person name="Dixon R.A."/>
            <person name="May G.D."/>
            <person name="Schwartz D.C."/>
            <person name="Rogers J."/>
            <person name="Quetier F."/>
            <person name="Town C.D."/>
            <person name="Roe B.A."/>
        </authorList>
    </citation>
    <scope>NUCLEOTIDE SEQUENCE [LARGE SCALE GENOMIC DNA]</scope>
    <source>
        <strain evidence="1">A17</strain>
        <strain evidence="2 3">cv. Jemalong A17</strain>
    </source>
</reference>
<proteinExistence type="predicted"/>
<keyword evidence="3" id="KW-1185">Reference proteome</keyword>
<dbReference type="EnsemblPlants" id="KEH36942">
    <property type="protein sequence ID" value="KEH36942"/>
    <property type="gene ID" value="MTR_2g025255"/>
</dbReference>